<feature type="domain" description="Response regulatory" evidence="7">
    <location>
        <begin position="26"/>
        <end position="142"/>
    </location>
</feature>
<dbReference type="PROSITE" id="PS00622">
    <property type="entry name" value="HTH_LUXR_1"/>
    <property type="match status" value="1"/>
</dbReference>
<evidence type="ECO:0000256" key="4">
    <source>
        <dbReference type="ARBA" id="ARBA00023163"/>
    </source>
</evidence>
<dbReference type="Proteomes" id="UP000630528">
    <property type="component" value="Unassembled WGS sequence"/>
</dbReference>
<dbReference type="GO" id="GO:0000160">
    <property type="term" value="P:phosphorelay signal transduction system"/>
    <property type="evidence" value="ECO:0007669"/>
    <property type="project" value="InterPro"/>
</dbReference>
<dbReference type="Pfam" id="PF00072">
    <property type="entry name" value="Response_reg"/>
    <property type="match status" value="1"/>
</dbReference>
<name>A0A934WKS5_9BURK</name>
<keyword evidence="9" id="KW-1185">Reference proteome</keyword>
<dbReference type="EMBL" id="JAEPWM010000001">
    <property type="protein sequence ID" value="MBK6004806.1"/>
    <property type="molecule type" value="Genomic_DNA"/>
</dbReference>
<evidence type="ECO:0000256" key="1">
    <source>
        <dbReference type="ARBA" id="ARBA00022553"/>
    </source>
</evidence>
<keyword evidence="4" id="KW-0804">Transcription</keyword>
<dbReference type="GO" id="GO:0006355">
    <property type="term" value="P:regulation of DNA-templated transcription"/>
    <property type="evidence" value="ECO:0007669"/>
    <property type="project" value="InterPro"/>
</dbReference>
<evidence type="ECO:0000256" key="5">
    <source>
        <dbReference type="PROSITE-ProRule" id="PRU00169"/>
    </source>
</evidence>
<dbReference type="RefSeq" id="WP_201166184.1">
    <property type="nucleotide sequence ID" value="NZ_JAEPWM010000001.1"/>
</dbReference>
<evidence type="ECO:0000313" key="9">
    <source>
        <dbReference type="Proteomes" id="UP000630528"/>
    </source>
</evidence>
<dbReference type="CDD" id="cd17535">
    <property type="entry name" value="REC_NarL-like"/>
    <property type="match status" value="1"/>
</dbReference>
<keyword evidence="3" id="KW-0238">DNA-binding</keyword>
<evidence type="ECO:0000259" key="6">
    <source>
        <dbReference type="PROSITE" id="PS50043"/>
    </source>
</evidence>
<protein>
    <submittedName>
        <fullName evidence="8">Response regulator transcription factor</fullName>
    </submittedName>
</protein>
<dbReference type="PROSITE" id="PS50110">
    <property type="entry name" value="RESPONSE_REGULATORY"/>
    <property type="match status" value="1"/>
</dbReference>
<dbReference type="InterPro" id="IPR058245">
    <property type="entry name" value="NreC/VraR/RcsB-like_REC"/>
</dbReference>
<dbReference type="PANTHER" id="PTHR43214">
    <property type="entry name" value="TWO-COMPONENT RESPONSE REGULATOR"/>
    <property type="match status" value="1"/>
</dbReference>
<dbReference type="GO" id="GO:0003677">
    <property type="term" value="F:DNA binding"/>
    <property type="evidence" value="ECO:0007669"/>
    <property type="project" value="UniProtKB-KW"/>
</dbReference>
<reference evidence="8" key="2">
    <citation type="submission" date="2021-01" db="EMBL/GenBank/DDBJ databases">
        <authorList>
            <person name="Kang M."/>
        </authorList>
    </citation>
    <scope>NUCLEOTIDE SEQUENCE</scope>
    <source>
        <strain evidence="8">KACC 17527</strain>
    </source>
</reference>
<dbReference type="SUPFAM" id="SSF46894">
    <property type="entry name" value="C-terminal effector domain of the bipartite response regulators"/>
    <property type="match status" value="1"/>
</dbReference>
<dbReference type="InterPro" id="IPR039420">
    <property type="entry name" value="WalR-like"/>
</dbReference>
<organism evidence="8 9">
    <name type="scientific">Ramlibacter ginsenosidimutans</name>
    <dbReference type="NCBI Taxonomy" id="502333"/>
    <lineage>
        <taxon>Bacteria</taxon>
        <taxon>Pseudomonadati</taxon>
        <taxon>Pseudomonadota</taxon>
        <taxon>Betaproteobacteria</taxon>
        <taxon>Burkholderiales</taxon>
        <taxon>Comamonadaceae</taxon>
        <taxon>Ramlibacter</taxon>
    </lineage>
</organism>
<dbReference type="PANTHER" id="PTHR43214:SF41">
    <property type="entry name" value="NITRATE_NITRITE RESPONSE REGULATOR PROTEIN NARP"/>
    <property type="match status" value="1"/>
</dbReference>
<dbReference type="PRINTS" id="PR00038">
    <property type="entry name" value="HTHLUXR"/>
</dbReference>
<sequence length="230" mass="24895">MIAPNLFPATRQAALPARAMARSVKSVVLADDHDLVRAGIQGLIELLPDVEVIAQARSGEELLALLERVRPDLVVTDIGMPGIDGVEAVTRIRARHPSLPILVLSMFDSAEMVQRAVASGANGYLTKSAAPHELQHAIGVMLTTGSYFNAAVARLLMHRVDALADDGLTDRQQEVLSLLASGLSSKEIAFQLKLSPKTIDVHRARIMERLDLRDVASLTRYAVRRGLVKA</sequence>
<dbReference type="Gene3D" id="3.40.50.2300">
    <property type="match status" value="1"/>
</dbReference>
<dbReference type="InterPro" id="IPR011006">
    <property type="entry name" value="CheY-like_superfamily"/>
</dbReference>
<evidence type="ECO:0000259" key="7">
    <source>
        <dbReference type="PROSITE" id="PS50110"/>
    </source>
</evidence>
<keyword evidence="2" id="KW-0805">Transcription regulation</keyword>
<keyword evidence="1 5" id="KW-0597">Phosphoprotein</keyword>
<dbReference type="SMART" id="SM00448">
    <property type="entry name" value="REC"/>
    <property type="match status" value="1"/>
</dbReference>
<comment type="caution">
    <text evidence="8">The sequence shown here is derived from an EMBL/GenBank/DDBJ whole genome shotgun (WGS) entry which is preliminary data.</text>
</comment>
<dbReference type="SUPFAM" id="SSF52172">
    <property type="entry name" value="CheY-like"/>
    <property type="match status" value="1"/>
</dbReference>
<dbReference type="PROSITE" id="PS50043">
    <property type="entry name" value="HTH_LUXR_2"/>
    <property type="match status" value="1"/>
</dbReference>
<dbReference type="Pfam" id="PF00196">
    <property type="entry name" value="GerE"/>
    <property type="match status" value="1"/>
</dbReference>
<reference evidence="8" key="1">
    <citation type="journal article" date="2012" name="J. Microbiol. Biotechnol.">
        <title>Ramlibacter ginsenosidimutans sp. nov., with ginsenoside-converting activity.</title>
        <authorList>
            <person name="Wang L."/>
            <person name="An D.S."/>
            <person name="Kim S.G."/>
            <person name="Jin F.X."/>
            <person name="Kim S.C."/>
            <person name="Lee S.T."/>
            <person name="Im W.T."/>
        </authorList>
    </citation>
    <scope>NUCLEOTIDE SEQUENCE</scope>
    <source>
        <strain evidence="8">KACC 17527</strain>
    </source>
</reference>
<dbReference type="InterPro" id="IPR001789">
    <property type="entry name" value="Sig_transdc_resp-reg_receiver"/>
</dbReference>
<evidence type="ECO:0000313" key="8">
    <source>
        <dbReference type="EMBL" id="MBK6004806.1"/>
    </source>
</evidence>
<feature type="modified residue" description="4-aspartylphosphate" evidence="5">
    <location>
        <position position="77"/>
    </location>
</feature>
<dbReference type="CDD" id="cd06170">
    <property type="entry name" value="LuxR_C_like"/>
    <property type="match status" value="1"/>
</dbReference>
<dbReference type="InterPro" id="IPR016032">
    <property type="entry name" value="Sig_transdc_resp-reg_C-effctor"/>
</dbReference>
<accession>A0A934WKS5</accession>
<dbReference type="SMART" id="SM00421">
    <property type="entry name" value="HTH_LUXR"/>
    <property type="match status" value="1"/>
</dbReference>
<evidence type="ECO:0000256" key="2">
    <source>
        <dbReference type="ARBA" id="ARBA00023015"/>
    </source>
</evidence>
<evidence type="ECO:0000256" key="3">
    <source>
        <dbReference type="ARBA" id="ARBA00023125"/>
    </source>
</evidence>
<dbReference type="InterPro" id="IPR000792">
    <property type="entry name" value="Tscrpt_reg_LuxR_C"/>
</dbReference>
<feature type="domain" description="HTH luxR-type" evidence="6">
    <location>
        <begin position="161"/>
        <end position="226"/>
    </location>
</feature>
<dbReference type="AlphaFoldDB" id="A0A934WKS5"/>
<gene>
    <name evidence="8" type="ORF">JJB11_01775</name>
</gene>
<proteinExistence type="predicted"/>